<name>A0ABS2P2Q5_9BACI</name>
<protein>
    <submittedName>
        <fullName evidence="1">Uncharacterized protein</fullName>
    </submittedName>
</protein>
<reference evidence="1 2" key="1">
    <citation type="submission" date="2021-01" db="EMBL/GenBank/DDBJ databases">
        <title>Genomic Encyclopedia of Type Strains, Phase IV (KMG-IV): sequencing the most valuable type-strain genomes for metagenomic binning, comparative biology and taxonomic classification.</title>
        <authorList>
            <person name="Goeker M."/>
        </authorList>
    </citation>
    <scope>NUCLEOTIDE SEQUENCE [LARGE SCALE GENOMIC DNA]</scope>
    <source>
        <strain evidence="1 2">DSM 25879</strain>
    </source>
</reference>
<sequence>MKRRHPDYWMSPALFLMFLFVPCLVIKEIETVSNLLFNTAAQ</sequence>
<gene>
    <name evidence="1" type="ORF">JOC95_003101</name>
</gene>
<comment type="caution">
    <text evidence="1">The sequence shown here is derived from an EMBL/GenBank/DDBJ whole genome shotgun (WGS) entry which is preliminary data.</text>
</comment>
<dbReference type="EMBL" id="JAFBED010000006">
    <property type="protein sequence ID" value="MBM7621228.1"/>
    <property type="molecule type" value="Genomic_DNA"/>
</dbReference>
<accession>A0ABS2P2Q5</accession>
<organism evidence="1 2">
    <name type="scientific">Sutcliffiella tianshenii</name>
    <dbReference type="NCBI Taxonomy" id="1463404"/>
    <lineage>
        <taxon>Bacteria</taxon>
        <taxon>Bacillati</taxon>
        <taxon>Bacillota</taxon>
        <taxon>Bacilli</taxon>
        <taxon>Bacillales</taxon>
        <taxon>Bacillaceae</taxon>
        <taxon>Sutcliffiella</taxon>
    </lineage>
</organism>
<keyword evidence="2" id="KW-1185">Reference proteome</keyword>
<evidence type="ECO:0000313" key="1">
    <source>
        <dbReference type="EMBL" id="MBM7621228.1"/>
    </source>
</evidence>
<dbReference type="Proteomes" id="UP000737402">
    <property type="component" value="Unassembled WGS sequence"/>
</dbReference>
<proteinExistence type="predicted"/>
<evidence type="ECO:0000313" key="2">
    <source>
        <dbReference type="Proteomes" id="UP000737402"/>
    </source>
</evidence>